<comment type="caution">
    <text evidence="1">The sequence shown here is derived from an EMBL/GenBank/DDBJ whole genome shotgun (WGS) entry which is preliminary data.</text>
</comment>
<evidence type="ECO:0000313" key="2">
    <source>
        <dbReference type="Proteomes" id="UP000178179"/>
    </source>
</evidence>
<dbReference type="EMBL" id="MHIS01000012">
    <property type="protein sequence ID" value="OGY56617.1"/>
    <property type="molecule type" value="Genomic_DNA"/>
</dbReference>
<reference evidence="1 2" key="1">
    <citation type="journal article" date="2016" name="Nat. Commun.">
        <title>Thousands of microbial genomes shed light on interconnected biogeochemical processes in an aquifer system.</title>
        <authorList>
            <person name="Anantharaman K."/>
            <person name="Brown C.T."/>
            <person name="Hug L.A."/>
            <person name="Sharon I."/>
            <person name="Castelle C.J."/>
            <person name="Probst A.J."/>
            <person name="Thomas B.C."/>
            <person name="Singh A."/>
            <person name="Wilkins M.J."/>
            <person name="Karaoz U."/>
            <person name="Brodie E.L."/>
            <person name="Williams K.H."/>
            <person name="Hubbard S.S."/>
            <person name="Banfield J.F."/>
        </authorList>
    </citation>
    <scope>NUCLEOTIDE SEQUENCE [LARGE SCALE GENOMIC DNA]</scope>
</reference>
<dbReference type="Proteomes" id="UP000178179">
    <property type="component" value="Unassembled WGS sequence"/>
</dbReference>
<proteinExistence type="predicted"/>
<dbReference type="AlphaFoldDB" id="A0A1G1YYY2"/>
<organism evidence="1 2">
    <name type="scientific">Candidatus Colwellbacteria bacterium GWA2_46_10</name>
    <dbReference type="NCBI Taxonomy" id="1797684"/>
    <lineage>
        <taxon>Bacteria</taxon>
        <taxon>Candidatus Colwelliibacteriota</taxon>
    </lineage>
</organism>
<sequence>MEWITNALTQISKSGVFWGALISAGDPEWRAMAEAFAFWLRERFNIEFTDEEQREYAERIFASTRGSLERVINKRFKREATITIFEKILIDMPDFAASILFADAEEFAVRRALRARTLVTNGTLTQEEVERAEEAIEPLYDEVASIVTDVAQGGGKPTEMPDANIWKGERFKKLLRESRDITQTMGEIPVHEMAVKLRDRFLELDKAMGDRLMHFFGFNPDPELEKEETAAKDERNRARSRRDQLVAIAKTRDETNKFNAQADEAAKVVQEVTAGLPIDKETLYGRKPKKRRRWGSKM</sequence>
<evidence type="ECO:0000313" key="1">
    <source>
        <dbReference type="EMBL" id="OGY56617.1"/>
    </source>
</evidence>
<accession>A0A1G1YYY2</accession>
<name>A0A1G1YYY2_9BACT</name>
<protein>
    <submittedName>
        <fullName evidence="1">Uncharacterized protein</fullName>
    </submittedName>
</protein>
<gene>
    <name evidence="1" type="ORF">A2119_00740</name>
</gene>